<dbReference type="Gene3D" id="3.40.630.30">
    <property type="match status" value="1"/>
</dbReference>
<comment type="caution">
    <text evidence="5">The sequence shown here is derived from an EMBL/GenBank/DDBJ whole genome shotgun (WGS) entry which is preliminary data.</text>
</comment>
<reference evidence="5 6" key="1">
    <citation type="submission" date="2019-04" db="EMBL/GenBank/DDBJ databases">
        <authorList>
            <person name="Li J."/>
        </authorList>
    </citation>
    <scope>NUCLEOTIDE SEQUENCE [LARGE SCALE GENOMIC DNA]</scope>
    <source>
        <strain evidence="5 6">KCTC 42687</strain>
    </source>
</reference>
<dbReference type="InterPro" id="IPR000182">
    <property type="entry name" value="GNAT_dom"/>
</dbReference>
<dbReference type="SUPFAM" id="SSF55729">
    <property type="entry name" value="Acyl-CoA N-acyltransferases (Nat)"/>
    <property type="match status" value="1"/>
</dbReference>
<dbReference type="OrthoDB" id="9804026at2"/>
<evidence type="ECO:0000256" key="3">
    <source>
        <dbReference type="SAM" id="MobiDB-lite"/>
    </source>
</evidence>
<feature type="region of interest" description="Disordered" evidence="3">
    <location>
        <begin position="1"/>
        <end position="25"/>
    </location>
</feature>
<evidence type="ECO:0000259" key="4">
    <source>
        <dbReference type="PROSITE" id="PS51186"/>
    </source>
</evidence>
<keyword evidence="2" id="KW-0012">Acyltransferase</keyword>
<dbReference type="CDD" id="cd04301">
    <property type="entry name" value="NAT_SF"/>
    <property type="match status" value="1"/>
</dbReference>
<dbReference type="InterPro" id="IPR016181">
    <property type="entry name" value="Acyl_CoA_acyltransferase"/>
</dbReference>
<evidence type="ECO:0000256" key="1">
    <source>
        <dbReference type="ARBA" id="ARBA00022679"/>
    </source>
</evidence>
<gene>
    <name evidence="5" type="ORF">FA743_15045</name>
</gene>
<keyword evidence="6" id="KW-1185">Reference proteome</keyword>
<dbReference type="GO" id="GO:0016747">
    <property type="term" value="F:acyltransferase activity, transferring groups other than amino-acyl groups"/>
    <property type="evidence" value="ECO:0007669"/>
    <property type="project" value="InterPro"/>
</dbReference>
<protein>
    <submittedName>
        <fullName evidence="5">GNAT family N-acetyltransferase</fullName>
    </submittedName>
</protein>
<dbReference type="Proteomes" id="UP000309747">
    <property type="component" value="Unassembled WGS sequence"/>
</dbReference>
<sequence length="163" mass="17199">MRPDTDGQDLPPAAPTSQAPLGPDPSAQALALLHARCFTRPRPWSAAEFDSLIALPGCFLLTLPQGFLLGRTVADEAELLTLAVAPEARRAGLGRRLIASFAGRARQMGAATAFLEVAADNPAARGLYAGTGWVEAGTRRRYYGPATDAIVMRLTLRATQEGG</sequence>
<accession>A0A4U0R7T9</accession>
<dbReference type="RefSeq" id="WP_136886921.1">
    <property type="nucleotide sequence ID" value="NZ_SUNI01000016.1"/>
</dbReference>
<keyword evidence="1 5" id="KW-0808">Transferase</keyword>
<dbReference type="PANTHER" id="PTHR43877">
    <property type="entry name" value="AMINOALKYLPHOSPHONATE N-ACETYLTRANSFERASE-RELATED-RELATED"/>
    <property type="match status" value="1"/>
</dbReference>
<dbReference type="AlphaFoldDB" id="A0A4U0R7T9"/>
<dbReference type="InterPro" id="IPR050832">
    <property type="entry name" value="Bact_Acetyltransf"/>
</dbReference>
<organism evidence="5 6">
    <name type="scientific">Paracoccus gahaiensis</name>
    <dbReference type="NCBI Taxonomy" id="1706839"/>
    <lineage>
        <taxon>Bacteria</taxon>
        <taxon>Pseudomonadati</taxon>
        <taxon>Pseudomonadota</taxon>
        <taxon>Alphaproteobacteria</taxon>
        <taxon>Rhodobacterales</taxon>
        <taxon>Paracoccaceae</taxon>
        <taxon>Paracoccus</taxon>
    </lineage>
</organism>
<feature type="domain" description="N-acetyltransferase" evidence="4">
    <location>
        <begin position="1"/>
        <end position="157"/>
    </location>
</feature>
<proteinExistence type="predicted"/>
<name>A0A4U0R7T9_9RHOB</name>
<evidence type="ECO:0000256" key="2">
    <source>
        <dbReference type="ARBA" id="ARBA00023315"/>
    </source>
</evidence>
<dbReference type="EMBL" id="SUNI01000016">
    <property type="protein sequence ID" value="TJZ90460.1"/>
    <property type="molecule type" value="Genomic_DNA"/>
</dbReference>
<dbReference type="Pfam" id="PF00583">
    <property type="entry name" value="Acetyltransf_1"/>
    <property type="match status" value="1"/>
</dbReference>
<evidence type="ECO:0000313" key="6">
    <source>
        <dbReference type="Proteomes" id="UP000309747"/>
    </source>
</evidence>
<dbReference type="PROSITE" id="PS51186">
    <property type="entry name" value="GNAT"/>
    <property type="match status" value="1"/>
</dbReference>
<evidence type="ECO:0000313" key="5">
    <source>
        <dbReference type="EMBL" id="TJZ90460.1"/>
    </source>
</evidence>